<evidence type="ECO:0000259" key="14">
    <source>
        <dbReference type="Pfam" id="PF00808"/>
    </source>
</evidence>
<dbReference type="STRING" id="126957.T1JB53"/>
<evidence type="ECO:0000256" key="11">
    <source>
        <dbReference type="ARBA" id="ARBA00071805"/>
    </source>
</evidence>
<evidence type="ECO:0000313" key="16">
    <source>
        <dbReference type="Proteomes" id="UP000014500"/>
    </source>
</evidence>
<feature type="region of interest" description="Disordered" evidence="13">
    <location>
        <begin position="107"/>
        <end position="137"/>
    </location>
</feature>
<dbReference type="PANTHER" id="PTHR10252">
    <property type="entry name" value="HISTONE-LIKE TRANSCRIPTION FACTOR CCAAT-RELATED"/>
    <property type="match status" value="1"/>
</dbReference>
<comment type="subcellular location">
    <subcellularLocation>
        <location evidence="1">Nucleus</location>
    </subcellularLocation>
</comment>
<evidence type="ECO:0000256" key="6">
    <source>
        <dbReference type="ARBA" id="ARBA00023054"/>
    </source>
</evidence>
<reference evidence="16" key="1">
    <citation type="submission" date="2011-05" db="EMBL/GenBank/DDBJ databases">
        <authorList>
            <person name="Richards S.R."/>
            <person name="Qu J."/>
            <person name="Jiang H."/>
            <person name="Jhangiani S.N."/>
            <person name="Agravi P."/>
            <person name="Goodspeed R."/>
            <person name="Gross S."/>
            <person name="Mandapat C."/>
            <person name="Jackson L."/>
            <person name="Mathew T."/>
            <person name="Pu L."/>
            <person name="Thornton R."/>
            <person name="Saada N."/>
            <person name="Wilczek-Boney K.B."/>
            <person name="Lee S."/>
            <person name="Kovar C."/>
            <person name="Wu Y."/>
            <person name="Scherer S.E."/>
            <person name="Worley K.C."/>
            <person name="Muzny D.M."/>
            <person name="Gibbs R."/>
        </authorList>
    </citation>
    <scope>NUCLEOTIDE SEQUENCE</scope>
    <source>
        <strain evidence="16">Brora</strain>
    </source>
</reference>
<evidence type="ECO:0000256" key="4">
    <source>
        <dbReference type="ARBA" id="ARBA00022695"/>
    </source>
</evidence>
<dbReference type="Proteomes" id="UP000014500">
    <property type="component" value="Unassembled WGS sequence"/>
</dbReference>
<dbReference type="PhylomeDB" id="T1JB53"/>
<dbReference type="GO" id="GO:0046982">
    <property type="term" value="F:protein heterodimerization activity"/>
    <property type="evidence" value="ECO:0007669"/>
    <property type="project" value="InterPro"/>
</dbReference>
<dbReference type="FunFam" id="1.10.20.10:FF:000048">
    <property type="entry name" value="Chromatin accessibility complex subunit 1"/>
    <property type="match status" value="1"/>
</dbReference>
<dbReference type="CDD" id="cd22924">
    <property type="entry name" value="HFD_CHRAC1-like"/>
    <property type="match status" value="1"/>
</dbReference>
<evidence type="ECO:0000256" key="1">
    <source>
        <dbReference type="ARBA" id="ARBA00004123"/>
    </source>
</evidence>
<evidence type="ECO:0000256" key="5">
    <source>
        <dbReference type="ARBA" id="ARBA00022990"/>
    </source>
</evidence>
<dbReference type="GO" id="GO:0006338">
    <property type="term" value="P:chromatin remodeling"/>
    <property type="evidence" value="ECO:0007669"/>
    <property type="project" value="TreeGrafter"/>
</dbReference>
<dbReference type="OMA" id="FLEYKHI"/>
<evidence type="ECO:0000256" key="2">
    <source>
        <dbReference type="ARBA" id="ARBA00022553"/>
    </source>
</evidence>
<dbReference type="Gene3D" id="1.10.20.10">
    <property type="entry name" value="Histone, subunit A"/>
    <property type="match status" value="1"/>
</dbReference>
<proteinExistence type="predicted"/>
<dbReference type="GO" id="GO:0006261">
    <property type="term" value="P:DNA-templated DNA replication"/>
    <property type="evidence" value="ECO:0007669"/>
    <property type="project" value="TreeGrafter"/>
</dbReference>
<keyword evidence="8" id="KW-0539">Nucleus</keyword>
<keyword evidence="4" id="KW-0548">Nucleotidyltransferase</keyword>
<dbReference type="EnsemblMetazoa" id="SMAR010986-RA">
    <property type="protein sequence ID" value="SMAR010986-PA"/>
    <property type="gene ID" value="SMAR010986"/>
</dbReference>
<evidence type="ECO:0000256" key="7">
    <source>
        <dbReference type="ARBA" id="ARBA00023125"/>
    </source>
</evidence>
<keyword evidence="3" id="KW-0808">Transferase</keyword>
<feature type="domain" description="Transcription factor CBF/NF-Y/archaeal histone" evidence="14">
    <location>
        <begin position="20"/>
        <end position="65"/>
    </location>
</feature>
<sequence length="137" mass="15737">METQEERVDTPELNLSKNISLPITKIKMIMKSSPEVASISQESVQLIARATEMFIQHLALLALRNSNDAYSVEYQDLAEVINGRNTMGFLHDIIPRKIKAKDYLEMMEDDDESDECDYDDDDDDDEDDEEEEITSDL</sequence>
<dbReference type="GO" id="GO:0003677">
    <property type="term" value="F:DNA binding"/>
    <property type="evidence" value="ECO:0007669"/>
    <property type="project" value="UniProtKB-KW"/>
</dbReference>
<dbReference type="Pfam" id="PF00808">
    <property type="entry name" value="CBFD_NFYB_HMF"/>
    <property type="match status" value="1"/>
</dbReference>
<dbReference type="InterPro" id="IPR009072">
    <property type="entry name" value="Histone-fold"/>
</dbReference>
<name>T1JB53_STRMM</name>
<keyword evidence="6" id="KW-0175">Coiled coil</keyword>
<accession>T1JB53</accession>
<keyword evidence="16" id="KW-1185">Reference proteome</keyword>
<dbReference type="HOGENOM" id="CLU_045277_11_2_1"/>
<dbReference type="GO" id="GO:0016779">
    <property type="term" value="F:nucleotidyltransferase activity"/>
    <property type="evidence" value="ECO:0007669"/>
    <property type="project" value="UniProtKB-KW"/>
</dbReference>
<evidence type="ECO:0000256" key="9">
    <source>
        <dbReference type="ARBA" id="ARBA00059032"/>
    </source>
</evidence>
<dbReference type="AlphaFoldDB" id="T1JB53"/>
<keyword evidence="7" id="KW-0238">DNA-binding</keyword>
<comment type="subunit">
    <text evidence="10">Heterodimer with POLE3; binds to DNA. Component of the CHRAC ISWI chromatin remodeling complex at least composed of SMARCA5/SNF2H, BAZ1A/ACF1, CHRAC1 and POLE3; the complex preferentially binds DNA through the CHRAC1-POLE3 heterodimer and possesses ATP-dependent nucleosome-remodeling activity. Within the complex, the heterodimer with POLE3 interacts with SMARCA5/SNF2H; the interaction is direct and enhances nucleosome sliding activity by the SMARCA5/SNF2H and BAZ1A/ACF1 interaction. Within the complex, the heterodimer with POLE3 interacts with BAZ1A/ACF1; the interactions are direct.</text>
</comment>
<keyword evidence="5" id="KW-0007">Acetylation</keyword>
<protein>
    <recommendedName>
        <fullName evidence="11">Chromatin accessibility complex protein 1</fullName>
    </recommendedName>
    <alternativeName>
        <fullName evidence="12">DNA polymerase epsilon subunit p15</fullName>
    </alternativeName>
</protein>
<evidence type="ECO:0000256" key="10">
    <source>
        <dbReference type="ARBA" id="ARBA00062516"/>
    </source>
</evidence>
<evidence type="ECO:0000313" key="15">
    <source>
        <dbReference type="EnsemblMetazoa" id="SMAR010986-PA"/>
    </source>
</evidence>
<dbReference type="GO" id="GO:0008623">
    <property type="term" value="C:CHRAC"/>
    <property type="evidence" value="ECO:0007669"/>
    <property type="project" value="TreeGrafter"/>
</dbReference>
<evidence type="ECO:0000256" key="8">
    <source>
        <dbReference type="ARBA" id="ARBA00023242"/>
    </source>
</evidence>
<dbReference type="EMBL" id="JH432008">
    <property type="status" value="NOT_ANNOTATED_CDS"/>
    <property type="molecule type" value="Genomic_DNA"/>
</dbReference>
<dbReference type="InterPro" id="IPR050568">
    <property type="entry name" value="Transcr_DNA_Rep_Reg"/>
</dbReference>
<comment type="function">
    <text evidence="9">Forms a complex with DNA polymerase epsilon subunit POLE3 and binds naked DNA, which is then incorporated into chromatin, aided by the nucleosome remodeling activity of ISWI/SNF2H and ACF1. Does not enhance nucleosome sliding activity of the ACF-5 ISWI chromatin remodeling complex.</text>
</comment>
<evidence type="ECO:0000256" key="12">
    <source>
        <dbReference type="ARBA" id="ARBA00083235"/>
    </source>
</evidence>
<dbReference type="InterPro" id="IPR003958">
    <property type="entry name" value="CBFA_NFYB_domain"/>
</dbReference>
<evidence type="ECO:0000256" key="13">
    <source>
        <dbReference type="SAM" id="MobiDB-lite"/>
    </source>
</evidence>
<dbReference type="PANTHER" id="PTHR10252:SF54">
    <property type="entry name" value="CHROMATIN ACCESSIBILITY COMPLEX PROTEIN 1"/>
    <property type="match status" value="1"/>
</dbReference>
<organism evidence="15 16">
    <name type="scientific">Strigamia maritima</name>
    <name type="common">European centipede</name>
    <name type="synonym">Geophilus maritimus</name>
    <dbReference type="NCBI Taxonomy" id="126957"/>
    <lineage>
        <taxon>Eukaryota</taxon>
        <taxon>Metazoa</taxon>
        <taxon>Ecdysozoa</taxon>
        <taxon>Arthropoda</taxon>
        <taxon>Myriapoda</taxon>
        <taxon>Chilopoda</taxon>
        <taxon>Pleurostigmophora</taxon>
        <taxon>Geophilomorpha</taxon>
        <taxon>Linotaeniidae</taxon>
        <taxon>Strigamia</taxon>
    </lineage>
</organism>
<evidence type="ECO:0000256" key="3">
    <source>
        <dbReference type="ARBA" id="ARBA00022679"/>
    </source>
</evidence>
<keyword evidence="2" id="KW-0597">Phosphoprotein</keyword>
<dbReference type="eggNOG" id="KOG1657">
    <property type="taxonomic scope" value="Eukaryota"/>
</dbReference>
<reference evidence="15" key="2">
    <citation type="submission" date="2015-02" db="UniProtKB">
        <authorList>
            <consortium name="EnsemblMetazoa"/>
        </authorList>
    </citation>
    <scope>IDENTIFICATION</scope>
</reference>
<dbReference type="SUPFAM" id="SSF47113">
    <property type="entry name" value="Histone-fold"/>
    <property type="match status" value="1"/>
</dbReference>